<keyword evidence="2" id="KW-0812">Transmembrane</keyword>
<organism evidence="4 6">
    <name type="scientific">Mycobacteroides saopaulense</name>
    <dbReference type="NCBI Taxonomy" id="1578165"/>
    <lineage>
        <taxon>Bacteria</taxon>
        <taxon>Bacillati</taxon>
        <taxon>Actinomycetota</taxon>
        <taxon>Actinomycetes</taxon>
        <taxon>Mycobacteriales</taxon>
        <taxon>Mycobacteriaceae</taxon>
        <taxon>Mycobacteroides</taxon>
    </lineage>
</organism>
<proteinExistence type="predicted"/>
<dbReference type="AlphaFoldDB" id="A0A1S1JMN5"/>
<evidence type="ECO:0000256" key="1">
    <source>
        <dbReference type="SAM" id="MobiDB-lite"/>
    </source>
</evidence>
<gene>
    <name evidence="3" type="ORF">BKG73_02085</name>
    <name evidence="4" type="ORF">BST43_02620</name>
</gene>
<dbReference type="KEGG" id="msao:MYCSP_17915"/>
<dbReference type="Proteomes" id="UP000179621">
    <property type="component" value="Unassembled WGS sequence"/>
</dbReference>
<dbReference type="Proteomes" id="UP000192434">
    <property type="component" value="Unassembled WGS sequence"/>
</dbReference>
<keyword evidence="2" id="KW-0472">Membrane</keyword>
<dbReference type="EMBL" id="MVII01000002">
    <property type="protein sequence ID" value="ORB60453.1"/>
    <property type="molecule type" value="Genomic_DNA"/>
</dbReference>
<evidence type="ECO:0000313" key="3">
    <source>
        <dbReference type="EMBL" id="OHU13522.1"/>
    </source>
</evidence>
<evidence type="ECO:0000256" key="2">
    <source>
        <dbReference type="SAM" id="Phobius"/>
    </source>
</evidence>
<sequence length="111" mass="12250">MRKIDTLRTLDNVAVYVLAVVGCLLLLLVVLRARRRRTAAPVAVSSRRPVPTEDELRRRLLTRLAVDMRVPAARAARAMSALRDMTPEPAPAPVAATTRPDDEGEEISWAP</sequence>
<feature type="region of interest" description="Disordered" evidence="1">
    <location>
        <begin position="78"/>
        <end position="111"/>
    </location>
</feature>
<evidence type="ECO:0000313" key="4">
    <source>
        <dbReference type="EMBL" id="ORB60453.1"/>
    </source>
</evidence>
<dbReference type="STRING" id="1578165.BKG68_02080"/>
<keyword evidence="2" id="KW-1133">Transmembrane helix</keyword>
<name>A0A1S1JMN5_9MYCO</name>
<feature type="transmembrane region" description="Helical" evidence="2">
    <location>
        <begin position="13"/>
        <end position="31"/>
    </location>
</feature>
<dbReference type="EMBL" id="MLIH01000002">
    <property type="protein sequence ID" value="OHU13522.1"/>
    <property type="molecule type" value="Genomic_DNA"/>
</dbReference>
<protein>
    <submittedName>
        <fullName evidence="4">Uncharacterized protein</fullName>
    </submittedName>
</protein>
<dbReference type="PROSITE" id="PS51257">
    <property type="entry name" value="PROKAR_LIPOPROTEIN"/>
    <property type="match status" value="1"/>
</dbReference>
<reference evidence="4 6" key="2">
    <citation type="submission" date="2016-12" db="EMBL/GenBank/DDBJ databases">
        <title>The new phylogeny of genus Mycobacterium.</title>
        <authorList>
            <person name="Tortoli E."/>
            <person name="Trovato A."/>
            <person name="Cirillo D.M."/>
        </authorList>
    </citation>
    <scope>NUCLEOTIDE SEQUENCE [LARGE SCALE GENOMIC DNA]</scope>
    <source>
        <strain evidence="4 6">CCUG 66554</strain>
    </source>
</reference>
<evidence type="ECO:0000313" key="5">
    <source>
        <dbReference type="Proteomes" id="UP000179621"/>
    </source>
</evidence>
<comment type="caution">
    <text evidence="4">The sequence shown here is derived from an EMBL/GenBank/DDBJ whole genome shotgun (WGS) entry which is preliminary data.</text>
</comment>
<reference evidence="3 5" key="1">
    <citation type="submission" date="2016-10" db="EMBL/GenBank/DDBJ databases">
        <title>Evaluation of Human, Animal and Environmental Mycobacterium chelonae Isolates by Core Genome Phylogenomic Analysis, Targeted Gene Comparison, and Anti-microbial Susceptibility Patterns: A Tale of Mistaken Identities.</title>
        <authorList>
            <person name="Fogelson S.B."/>
            <person name="Camus A.C."/>
            <person name="Lorenz W."/>
            <person name="Vasireddy R."/>
            <person name="Vasireddy S."/>
            <person name="Smith T."/>
            <person name="Brown-Elliott B.A."/>
            <person name="Wallace R.J.Jr."/>
            <person name="Hasan N.A."/>
            <person name="Reischl U."/>
            <person name="Sanchez S."/>
        </authorList>
    </citation>
    <scope>NUCLEOTIDE SEQUENCE [LARGE SCALE GENOMIC DNA]</scope>
    <source>
        <strain evidence="3 5">8528</strain>
    </source>
</reference>
<feature type="compositionally biased region" description="Acidic residues" evidence="1">
    <location>
        <begin position="102"/>
        <end position="111"/>
    </location>
</feature>
<evidence type="ECO:0000313" key="6">
    <source>
        <dbReference type="Proteomes" id="UP000192434"/>
    </source>
</evidence>
<accession>A0A1S1JMN5</accession>
<keyword evidence="5" id="KW-1185">Reference proteome</keyword>